<evidence type="ECO:0000256" key="2">
    <source>
        <dbReference type="SAM" id="MobiDB-lite"/>
    </source>
</evidence>
<dbReference type="GO" id="GO:0012505">
    <property type="term" value="C:endomembrane system"/>
    <property type="evidence" value="ECO:0007669"/>
    <property type="project" value="TreeGrafter"/>
</dbReference>
<evidence type="ECO:0000259" key="4">
    <source>
        <dbReference type="SMART" id="SM01117"/>
    </source>
</evidence>
<dbReference type="InterPro" id="IPR050577">
    <property type="entry name" value="MAPR/NEUFC/NENF-like"/>
</dbReference>
<evidence type="ECO:0000256" key="3">
    <source>
        <dbReference type="SAM" id="Phobius"/>
    </source>
</evidence>
<sequence length="199" mass="21365">MLILVTEMDQHTASAKAEVVTSASGSSYGSLALAIAAIGVLSFIILRQLAKHPKQSRHYNMATSETASAVERPVTETELSKAKGENDQPIYVGVKDPFSDKVTIFDVTSSKQFYGPGGPYHVFAGKNATHGLATSTTDADKVTGDLSDLTESQKDTHMQWHAKYSSKYPVVGYLVADGATTTEETESIVTDNTESKKDV</sequence>
<dbReference type="InterPro" id="IPR001199">
    <property type="entry name" value="Cyt_B5-like_heme/steroid-bd"/>
</dbReference>
<proteinExistence type="inferred from homology"/>
<dbReference type="STRING" id="448386.A0A2V3IX86"/>
<comment type="similarity">
    <text evidence="1">Belongs to the cytochrome b5 family. MAPR subfamily.</text>
</comment>
<keyword evidence="6" id="KW-1185">Reference proteome</keyword>
<evidence type="ECO:0000256" key="1">
    <source>
        <dbReference type="ARBA" id="ARBA00038357"/>
    </source>
</evidence>
<dbReference type="PANTHER" id="PTHR10281:SF76">
    <property type="entry name" value="CALCUTTA CUP-RELATED"/>
    <property type="match status" value="1"/>
</dbReference>
<keyword evidence="3" id="KW-0812">Transmembrane</keyword>
<dbReference type="EMBL" id="NBIV01000054">
    <property type="protein sequence ID" value="PXF45750.1"/>
    <property type="molecule type" value="Genomic_DNA"/>
</dbReference>
<name>A0A2V3IX86_9FLOR</name>
<gene>
    <name evidence="5" type="ORF">BWQ96_04518</name>
</gene>
<feature type="transmembrane region" description="Helical" evidence="3">
    <location>
        <begin position="28"/>
        <end position="46"/>
    </location>
</feature>
<dbReference type="GO" id="GO:0016020">
    <property type="term" value="C:membrane"/>
    <property type="evidence" value="ECO:0007669"/>
    <property type="project" value="TreeGrafter"/>
</dbReference>
<comment type="caution">
    <text evidence="5">The sequence shown here is derived from an EMBL/GenBank/DDBJ whole genome shotgun (WGS) entry which is preliminary data.</text>
</comment>
<keyword evidence="5" id="KW-0675">Receptor</keyword>
<dbReference type="Gene3D" id="3.10.120.10">
    <property type="entry name" value="Cytochrome b5-like heme/steroid binding domain"/>
    <property type="match status" value="1"/>
</dbReference>
<dbReference type="OrthoDB" id="547796at2759"/>
<feature type="compositionally biased region" description="Basic and acidic residues" evidence="2">
    <location>
        <begin position="73"/>
        <end position="82"/>
    </location>
</feature>
<organism evidence="5 6">
    <name type="scientific">Gracilariopsis chorda</name>
    <dbReference type="NCBI Taxonomy" id="448386"/>
    <lineage>
        <taxon>Eukaryota</taxon>
        <taxon>Rhodophyta</taxon>
        <taxon>Florideophyceae</taxon>
        <taxon>Rhodymeniophycidae</taxon>
        <taxon>Gracilariales</taxon>
        <taxon>Gracilariaceae</taxon>
        <taxon>Gracilariopsis</taxon>
    </lineage>
</organism>
<feature type="region of interest" description="Disordered" evidence="2">
    <location>
        <begin position="63"/>
        <end position="82"/>
    </location>
</feature>
<dbReference type="PANTHER" id="PTHR10281">
    <property type="entry name" value="MEMBRANE-ASSOCIATED PROGESTERONE RECEPTOR COMPONENT-RELATED"/>
    <property type="match status" value="1"/>
</dbReference>
<dbReference type="SUPFAM" id="SSF55856">
    <property type="entry name" value="Cytochrome b5-like heme/steroid binding domain"/>
    <property type="match status" value="1"/>
</dbReference>
<evidence type="ECO:0000313" key="6">
    <source>
        <dbReference type="Proteomes" id="UP000247409"/>
    </source>
</evidence>
<dbReference type="Proteomes" id="UP000247409">
    <property type="component" value="Unassembled WGS sequence"/>
</dbReference>
<evidence type="ECO:0000313" key="5">
    <source>
        <dbReference type="EMBL" id="PXF45750.1"/>
    </source>
</evidence>
<accession>A0A2V3IX86</accession>
<dbReference type="SMART" id="SM01117">
    <property type="entry name" value="Cyt-b5"/>
    <property type="match status" value="1"/>
</dbReference>
<feature type="domain" description="Cytochrome b5 heme-binding" evidence="4">
    <location>
        <begin position="74"/>
        <end position="175"/>
    </location>
</feature>
<protein>
    <submittedName>
        <fullName evidence="5">Membrane-associated progesterone receptor component 1</fullName>
    </submittedName>
</protein>
<reference evidence="5 6" key="1">
    <citation type="journal article" date="2018" name="Mol. Biol. Evol.">
        <title>Analysis of the draft genome of the red seaweed Gracilariopsis chorda provides insights into genome size evolution in Rhodophyta.</title>
        <authorList>
            <person name="Lee J."/>
            <person name="Yang E.C."/>
            <person name="Graf L."/>
            <person name="Yang J.H."/>
            <person name="Qiu H."/>
            <person name="Zel Zion U."/>
            <person name="Chan C.X."/>
            <person name="Stephens T.G."/>
            <person name="Weber A.P.M."/>
            <person name="Boo G.H."/>
            <person name="Boo S.M."/>
            <person name="Kim K.M."/>
            <person name="Shin Y."/>
            <person name="Jung M."/>
            <person name="Lee S.J."/>
            <person name="Yim H.S."/>
            <person name="Lee J.H."/>
            <person name="Bhattacharya D."/>
            <person name="Yoon H.S."/>
        </authorList>
    </citation>
    <scope>NUCLEOTIDE SEQUENCE [LARGE SCALE GENOMIC DNA]</scope>
    <source>
        <strain evidence="5 6">SKKU-2015</strain>
        <tissue evidence="5">Whole body</tissue>
    </source>
</reference>
<dbReference type="InterPro" id="IPR036400">
    <property type="entry name" value="Cyt_B5-like_heme/steroid_sf"/>
</dbReference>
<dbReference type="AlphaFoldDB" id="A0A2V3IX86"/>
<keyword evidence="3" id="KW-0472">Membrane</keyword>
<keyword evidence="3" id="KW-1133">Transmembrane helix</keyword>